<dbReference type="GO" id="GO:0003978">
    <property type="term" value="F:UDP-glucose 4-epimerase activity"/>
    <property type="evidence" value="ECO:0007669"/>
    <property type="project" value="UniProtKB-EC"/>
</dbReference>
<evidence type="ECO:0000259" key="1">
    <source>
        <dbReference type="Pfam" id="PF01370"/>
    </source>
</evidence>
<dbReference type="Proteomes" id="UP001549257">
    <property type="component" value="Unassembled WGS sequence"/>
</dbReference>
<reference evidence="2 3" key="1">
    <citation type="submission" date="2024-06" db="EMBL/GenBank/DDBJ databases">
        <title>Sorghum-associated microbial communities from plants grown in Nebraska, USA.</title>
        <authorList>
            <person name="Schachtman D."/>
        </authorList>
    </citation>
    <scope>NUCLEOTIDE SEQUENCE [LARGE SCALE GENOMIC DNA]</scope>
    <source>
        <strain evidence="2 3">2857</strain>
    </source>
</reference>
<gene>
    <name evidence="2" type="ORF">ABIE21_002813</name>
</gene>
<proteinExistence type="predicted"/>
<evidence type="ECO:0000313" key="3">
    <source>
        <dbReference type="Proteomes" id="UP001549257"/>
    </source>
</evidence>
<evidence type="ECO:0000313" key="2">
    <source>
        <dbReference type="EMBL" id="MET4583294.1"/>
    </source>
</evidence>
<dbReference type="Pfam" id="PF01370">
    <property type="entry name" value="Epimerase"/>
    <property type="match status" value="1"/>
</dbReference>
<dbReference type="EC" id="5.1.3.2" evidence="2"/>
<dbReference type="CDD" id="cd08946">
    <property type="entry name" value="SDR_e"/>
    <property type="match status" value="1"/>
</dbReference>
<sequence>MKTVVTGGAGRLGRSTLDALARAGHEVICIDRVPAPDFAGRQIDVDLLHPSAFSNFVGDERPDAIVHLAAIAVPFSAPEAVTLETNSRLAFTVLDAAREHGVARVLAASSPTVIGYGSPTGWAPDVLPIDERHRTRPWNAYALSKQLVESMVAMFSRQQTATVFGAFRPCFVISPPEWAGEPTQQGHTVADRLRDPSLAAVSLFNYVDARDAAAFVLAWLERAGPPQSGRVYFVGADDALATEPLATLLPRFLPGVDASALDGSSPAFSSAAAKRELGWAPQHGWRTELDPAALASFGVVTPGSGTS</sequence>
<dbReference type="InterPro" id="IPR001509">
    <property type="entry name" value="Epimerase_deHydtase"/>
</dbReference>
<dbReference type="InterPro" id="IPR050177">
    <property type="entry name" value="Lipid_A_modif_metabolic_enz"/>
</dbReference>
<comment type="caution">
    <text evidence="2">The sequence shown here is derived from an EMBL/GenBank/DDBJ whole genome shotgun (WGS) entry which is preliminary data.</text>
</comment>
<dbReference type="EMBL" id="JBEPSJ010000003">
    <property type="protein sequence ID" value="MET4583294.1"/>
    <property type="molecule type" value="Genomic_DNA"/>
</dbReference>
<keyword evidence="2" id="KW-0413">Isomerase</keyword>
<keyword evidence="3" id="KW-1185">Reference proteome</keyword>
<organism evidence="2 3">
    <name type="scientific">Conyzicola nivalis</name>
    <dbReference type="NCBI Taxonomy" id="1477021"/>
    <lineage>
        <taxon>Bacteria</taxon>
        <taxon>Bacillati</taxon>
        <taxon>Actinomycetota</taxon>
        <taxon>Actinomycetes</taxon>
        <taxon>Micrococcales</taxon>
        <taxon>Microbacteriaceae</taxon>
        <taxon>Conyzicola</taxon>
    </lineage>
</organism>
<dbReference type="InterPro" id="IPR036291">
    <property type="entry name" value="NAD(P)-bd_dom_sf"/>
</dbReference>
<dbReference type="SUPFAM" id="SSF51735">
    <property type="entry name" value="NAD(P)-binding Rossmann-fold domains"/>
    <property type="match status" value="1"/>
</dbReference>
<feature type="domain" description="NAD-dependent epimerase/dehydratase" evidence="1">
    <location>
        <begin position="4"/>
        <end position="235"/>
    </location>
</feature>
<name>A0ABV2QQG7_9MICO</name>
<accession>A0ABV2QQG7</accession>
<dbReference type="Gene3D" id="3.40.50.720">
    <property type="entry name" value="NAD(P)-binding Rossmann-like Domain"/>
    <property type="match status" value="1"/>
</dbReference>
<protein>
    <submittedName>
        <fullName evidence="2">UDP-glucose 4-epimerase</fullName>
        <ecNumber evidence="2">5.1.3.2</ecNumber>
    </submittedName>
</protein>
<dbReference type="RefSeq" id="WP_354025454.1">
    <property type="nucleotide sequence ID" value="NZ_JBEPSJ010000003.1"/>
</dbReference>
<dbReference type="PANTHER" id="PTHR43245">
    <property type="entry name" value="BIFUNCTIONAL POLYMYXIN RESISTANCE PROTEIN ARNA"/>
    <property type="match status" value="1"/>
</dbReference>